<evidence type="ECO:0000313" key="3">
    <source>
        <dbReference type="Proteomes" id="UP000000333"/>
    </source>
</evidence>
<feature type="transmembrane region" description="Helical" evidence="1">
    <location>
        <begin position="87"/>
        <end position="111"/>
    </location>
</feature>
<evidence type="ECO:0000256" key="1">
    <source>
        <dbReference type="SAM" id="Phobius"/>
    </source>
</evidence>
<keyword evidence="1" id="KW-1133">Transmembrane helix</keyword>
<proteinExistence type="predicted"/>
<dbReference type="KEGG" id="ols:Olsu_0643"/>
<dbReference type="eggNOG" id="ENOG5032X5D">
    <property type="taxonomic scope" value="Bacteria"/>
</dbReference>
<protein>
    <recommendedName>
        <fullName evidence="4">DUF3021 domain-containing protein</fullName>
    </recommendedName>
</protein>
<name>E1QZE3_OLSUV</name>
<evidence type="ECO:0008006" key="4">
    <source>
        <dbReference type="Google" id="ProtNLM"/>
    </source>
</evidence>
<keyword evidence="3" id="KW-1185">Reference proteome</keyword>
<dbReference type="HOGENOM" id="CLU_132477_0_0_11"/>
<sequence length="160" mass="17406">MGRGKGEVLFSDEPFKTTGAAIGAGVLTGSLITCIMLVIAIIIGSALQGMDEGMAYCLSFIAAGIAGGVLQQLWFNLRATVLRLRYPLRLLGFSLSYYICLAACAFLGRWLPSTPGAWATFTAIFLVILLVLTVVLTRVFHRREGEYGRKLGEYRQARHG</sequence>
<dbReference type="AlphaFoldDB" id="E1QZE3"/>
<dbReference type="EMBL" id="CP002106">
    <property type="protein sequence ID" value="ADK67757.1"/>
    <property type="molecule type" value="Genomic_DNA"/>
</dbReference>
<feature type="transmembrane region" description="Helical" evidence="1">
    <location>
        <begin position="53"/>
        <end position="75"/>
    </location>
</feature>
<evidence type="ECO:0000313" key="2">
    <source>
        <dbReference type="EMBL" id="ADK67757.1"/>
    </source>
</evidence>
<feature type="transmembrane region" description="Helical" evidence="1">
    <location>
        <begin position="117"/>
        <end position="140"/>
    </location>
</feature>
<keyword evidence="1" id="KW-0812">Transmembrane</keyword>
<organism evidence="2 3">
    <name type="scientific">Olsenella uli (strain ATCC 49627 / DSM 7084 / CCUG 31166 / CIP 109912 / JCM 12494 / LMG 11480 / NCIMB 702895 / VPI D76D-27C)</name>
    <name type="common">Lactobacillus uli</name>
    <dbReference type="NCBI Taxonomy" id="633147"/>
    <lineage>
        <taxon>Bacteria</taxon>
        <taxon>Bacillati</taxon>
        <taxon>Actinomycetota</taxon>
        <taxon>Coriobacteriia</taxon>
        <taxon>Coriobacteriales</taxon>
        <taxon>Atopobiaceae</taxon>
        <taxon>Olsenella</taxon>
    </lineage>
</organism>
<gene>
    <name evidence="2" type="ordered locus">Olsu_0643</name>
</gene>
<keyword evidence="1" id="KW-0472">Membrane</keyword>
<feature type="transmembrane region" description="Helical" evidence="1">
    <location>
        <begin position="21"/>
        <end position="47"/>
    </location>
</feature>
<accession>E1QZE3</accession>
<reference evidence="2 3" key="1">
    <citation type="journal article" date="2010" name="Stand. Genomic Sci.">
        <title>Complete genome sequence of Olsenella uli type strain (VPI D76D-27C).</title>
        <authorList>
            <person name="Goker M."/>
            <person name="Held B."/>
            <person name="Lucas S."/>
            <person name="Nolan M."/>
            <person name="Yasawong M."/>
            <person name="Glavina Del Rio T."/>
            <person name="Tice H."/>
            <person name="Cheng J.F."/>
            <person name="Bruce D."/>
            <person name="Detter J.C."/>
            <person name="Tapia R."/>
            <person name="Han C."/>
            <person name="Goodwin L."/>
            <person name="Pitluck S."/>
            <person name="Liolios K."/>
            <person name="Ivanova N."/>
            <person name="Mavromatis K."/>
            <person name="Mikhailova N."/>
            <person name="Pati A."/>
            <person name="Chen A."/>
            <person name="Palaniappan K."/>
            <person name="Land M."/>
            <person name="Hauser L."/>
            <person name="Chang Y.J."/>
            <person name="Jeffries C.D."/>
            <person name="Rohde M."/>
            <person name="Sikorski J."/>
            <person name="Pukall R."/>
            <person name="Woyke T."/>
            <person name="Bristow J."/>
            <person name="Eisen J.A."/>
            <person name="Markowitz V."/>
            <person name="Hugenholtz P."/>
            <person name="Kyrpides N.C."/>
            <person name="Klenk H.P."/>
            <person name="Lapidus A."/>
        </authorList>
    </citation>
    <scope>NUCLEOTIDE SEQUENCE [LARGE SCALE GENOMIC DNA]</scope>
    <source>
        <strain evidence="3">ATCC 49627 / DSM 7084 / CIP 109912 / JCM 12494 / NCIMB 702895 / VPI D76D-27C</strain>
    </source>
</reference>
<dbReference type="Proteomes" id="UP000000333">
    <property type="component" value="Chromosome"/>
</dbReference>